<evidence type="ECO:0000256" key="2">
    <source>
        <dbReference type="ARBA" id="ARBA00022837"/>
    </source>
</evidence>
<dbReference type="InterPro" id="IPR052591">
    <property type="entry name" value="CML21-like"/>
</dbReference>
<dbReference type="SMART" id="SM00054">
    <property type="entry name" value="EFh"/>
    <property type="match status" value="4"/>
</dbReference>
<dbReference type="GO" id="GO:0005509">
    <property type="term" value="F:calcium ion binding"/>
    <property type="evidence" value="ECO:0007669"/>
    <property type="project" value="InterPro"/>
</dbReference>
<feature type="domain" description="EF-hand" evidence="5">
    <location>
        <begin position="847"/>
        <end position="882"/>
    </location>
</feature>
<dbReference type="Gene3D" id="1.10.238.10">
    <property type="entry name" value="EF-hand"/>
    <property type="match status" value="2"/>
</dbReference>
<dbReference type="GO" id="GO:0005930">
    <property type="term" value="C:axoneme"/>
    <property type="evidence" value="ECO:0007669"/>
    <property type="project" value="UniProtKB-SubCell"/>
</dbReference>
<dbReference type="PROSITE" id="PS50222">
    <property type="entry name" value="EF_HAND_2"/>
    <property type="match status" value="4"/>
</dbReference>
<reference evidence="6" key="1">
    <citation type="submission" date="2020-10" db="EMBL/GenBank/DDBJ databases">
        <title>Unveiling of a novel bifunctional photoreceptor, Dualchrome1, isolated from a cosmopolitan green alga.</title>
        <authorList>
            <person name="Suzuki S."/>
            <person name="Kawachi M."/>
        </authorList>
    </citation>
    <scope>NUCLEOTIDE SEQUENCE</scope>
    <source>
        <strain evidence="6">NIES 2893</strain>
    </source>
</reference>
<comment type="caution">
    <text evidence="6">The sequence shown here is derived from an EMBL/GenBank/DDBJ whole genome shotgun (WGS) entry which is preliminary data.</text>
</comment>
<dbReference type="SUPFAM" id="SSF47473">
    <property type="entry name" value="EF-hand"/>
    <property type="match status" value="2"/>
</dbReference>
<evidence type="ECO:0000256" key="4">
    <source>
        <dbReference type="SAM" id="Phobius"/>
    </source>
</evidence>
<dbReference type="SUPFAM" id="SSF52047">
    <property type="entry name" value="RNI-like"/>
    <property type="match status" value="1"/>
</dbReference>
<evidence type="ECO:0000313" key="7">
    <source>
        <dbReference type="Proteomes" id="UP000660262"/>
    </source>
</evidence>
<feature type="region of interest" description="Disordered" evidence="3">
    <location>
        <begin position="535"/>
        <end position="565"/>
    </location>
</feature>
<feature type="domain" description="EF-hand" evidence="5">
    <location>
        <begin position="788"/>
        <end position="823"/>
    </location>
</feature>
<keyword evidence="4" id="KW-0812">Transmembrane</keyword>
<keyword evidence="4" id="KW-1133">Transmembrane helix</keyword>
<feature type="domain" description="EF-hand" evidence="5">
    <location>
        <begin position="883"/>
        <end position="918"/>
    </location>
</feature>
<dbReference type="InterPro" id="IPR032675">
    <property type="entry name" value="LRR_dom_sf"/>
</dbReference>
<dbReference type="OrthoDB" id="528158at2759"/>
<dbReference type="InterPro" id="IPR011992">
    <property type="entry name" value="EF-hand-dom_pair"/>
</dbReference>
<dbReference type="InterPro" id="IPR018247">
    <property type="entry name" value="EF_Hand_1_Ca_BS"/>
</dbReference>
<dbReference type="InterPro" id="IPR002048">
    <property type="entry name" value="EF_hand_dom"/>
</dbReference>
<dbReference type="AlphaFoldDB" id="A0A830HS37"/>
<name>A0A830HS37_9CHLO</name>
<evidence type="ECO:0000256" key="1">
    <source>
        <dbReference type="ARBA" id="ARBA00004430"/>
    </source>
</evidence>
<keyword evidence="7" id="KW-1185">Reference proteome</keyword>
<keyword evidence="4" id="KW-0472">Membrane</keyword>
<dbReference type="PANTHER" id="PTHR23064">
    <property type="entry name" value="TROPONIN"/>
    <property type="match status" value="1"/>
</dbReference>
<sequence>MQLFNRGGRGPPTAQDTHLLASYREEEQRRRLQEAAVRSKLQQEIFEARLNASQLNASTLESANAWFAGAGVSRATPVGEVTVMPVDRASGRACLRTALVTFLTLTGIMLIAALVHELIATRDGKGKSLLDVSASHLGLSILQPSDTPHPASDLRTQAAYHKAKVSFHRKQQDEHSAEERFHAAAYFRAVSNANPNGTVGDAFVGVTVDDWCASALYPQQARYFLWRAGRFDDRRPGGAKDAALAVSTVLYEIVFRSTALMKEQSRCTMIGAGHASELKMVKAITKRLEPLSCRSFIYDQVDKSVASLKGELGDVPSASVKYKGFADVAVSFRGGGAPVTTLDEEVQEIGRGSGSEAHLGMADDLLVIRLDHLEVGELWRRPQFGALLGITDKDKQAEPSARALKGLEKSLLSKRVTAVSWRRDASDTLRNEVDYVAKFGYRVFIVGTDKLIRVDGSYFDAVYTGVPPGGPMKGLRRGPEDAHWLGVCKLSLNLLAVVEGHPYIQRVSRDLSVCVRGDGAGCICDSPPAETPLGSCSASLSNLQGSTKRDGAEKQTQRLGRKWASKAQRQIAERAAKAELDAEAFAAEAARSSPLLATGRGTGPAQPGPAGSTALSSVTGTPLLTTGDYNSSSPLLTKGAMDGAAIGARNHSTTMGVTSEVQVGASVPDANTKKLLMAGEEPDYPKGFIFVRKCAAPDHFEVPEGNVCEVYLKACQRLHITANTAVATELMRIARRGQDLPYHKTHGKTREEMLQAAFDHLDIDGSGYIEEHELVDLKNAIVTGTHKTMKTAAEEWMSFLDQNADGKVTREEFISAMDFMLSNLDDDEFEAHMLEHLAVVHNYRLLDRREKLTVLFRKLDSDGSGSIELGEFKELSLDMNPKSDLETAKENMDWLDADGDNKVTLEEFLEGMEFFTTQLDDLELDALIRQFYIGDKGAIALAECLHVDKHLGKLILKGCGIHNKGAIAIANALATHPSCAGLDLSDNPISYGAGDALKAMLESNVRMQDIDIDGTHIRPRHVVCRTHSELGPARYEGGEEFLELASHNAAQPPIERTDVLTILREQRDDVKSVFYSLAGVDGRLTLEELRDGLLDWGAESWGVVPNELVAALAPERIFENDVDMNDNLSYGEFVAYLRREDKRARVAEAIFERKGMVKVLFYDMAGEDGRLSLSEFVEKLRSCVAESGIGPEGWGVHDSHIVEVLRPEYFFESSRGDDHLDDQSTGLLTWGEFWSSLRKMVGIMSLS</sequence>
<keyword evidence="2" id="KW-0106">Calcium</keyword>
<dbReference type="Proteomes" id="UP000660262">
    <property type="component" value="Unassembled WGS sequence"/>
</dbReference>
<protein>
    <recommendedName>
        <fullName evidence="5">EF-hand domain-containing protein</fullName>
    </recommendedName>
</protein>
<dbReference type="PROSITE" id="PS00018">
    <property type="entry name" value="EF_HAND_1"/>
    <property type="match status" value="5"/>
</dbReference>
<dbReference type="Gene3D" id="3.80.10.10">
    <property type="entry name" value="Ribonuclease Inhibitor"/>
    <property type="match status" value="1"/>
</dbReference>
<gene>
    <name evidence="6" type="ORF">PPROV_000654100</name>
</gene>
<evidence type="ECO:0000313" key="6">
    <source>
        <dbReference type="EMBL" id="GHP07799.1"/>
    </source>
</evidence>
<comment type="subcellular location">
    <subcellularLocation>
        <location evidence="1">Cytoplasm</location>
        <location evidence="1">Cytoskeleton</location>
        <location evidence="1">Cilium axoneme</location>
    </subcellularLocation>
</comment>
<accession>A0A830HS37</accession>
<evidence type="ECO:0000259" key="5">
    <source>
        <dbReference type="PROSITE" id="PS50222"/>
    </source>
</evidence>
<dbReference type="EMBL" id="BNJQ01000018">
    <property type="protein sequence ID" value="GHP07799.1"/>
    <property type="molecule type" value="Genomic_DNA"/>
</dbReference>
<feature type="compositionally biased region" description="Basic and acidic residues" evidence="3">
    <location>
        <begin position="547"/>
        <end position="556"/>
    </location>
</feature>
<evidence type="ECO:0000256" key="3">
    <source>
        <dbReference type="SAM" id="MobiDB-lite"/>
    </source>
</evidence>
<feature type="domain" description="EF-hand" evidence="5">
    <location>
        <begin position="749"/>
        <end position="784"/>
    </location>
</feature>
<feature type="transmembrane region" description="Helical" evidence="4">
    <location>
        <begin position="93"/>
        <end position="115"/>
    </location>
</feature>
<feature type="region of interest" description="Disordered" evidence="3">
    <location>
        <begin position="593"/>
        <end position="619"/>
    </location>
</feature>
<feature type="compositionally biased region" description="Polar residues" evidence="3">
    <location>
        <begin position="535"/>
        <end position="546"/>
    </location>
</feature>
<dbReference type="Pfam" id="PF13499">
    <property type="entry name" value="EF-hand_7"/>
    <property type="match status" value="2"/>
</dbReference>
<organism evidence="6 7">
    <name type="scientific">Pycnococcus provasolii</name>
    <dbReference type="NCBI Taxonomy" id="41880"/>
    <lineage>
        <taxon>Eukaryota</taxon>
        <taxon>Viridiplantae</taxon>
        <taxon>Chlorophyta</taxon>
        <taxon>Pseudoscourfieldiophyceae</taxon>
        <taxon>Pseudoscourfieldiales</taxon>
        <taxon>Pycnococcaceae</taxon>
        <taxon>Pycnococcus</taxon>
    </lineage>
</organism>
<proteinExistence type="predicted"/>